<evidence type="ECO:0000313" key="3">
    <source>
        <dbReference type="EMBL" id="RYR04413.1"/>
    </source>
</evidence>
<keyword evidence="4" id="KW-1185">Reference proteome</keyword>
<dbReference type="InterPro" id="IPR004330">
    <property type="entry name" value="FAR1_DNA_bnd_dom"/>
</dbReference>
<dbReference type="Proteomes" id="UP000289738">
    <property type="component" value="Chromosome B06"/>
</dbReference>
<reference evidence="3 4" key="1">
    <citation type="submission" date="2019-01" db="EMBL/GenBank/DDBJ databases">
        <title>Sequencing of cultivated peanut Arachis hypogaea provides insights into genome evolution and oil improvement.</title>
        <authorList>
            <person name="Chen X."/>
        </authorList>
    </citation>
    <scope>NUCLEOTIDE SEQUENCE [LARGE SCALE GENOMIC DNA]</scope>
    <source>
        <strain evidence="4">cv. Fuhuasheng</strain>
        <tissue evidence="3">Leaves</tissue>
    </source>
</reference>
<protein>
    <submittedName>
        <fullName evidence="3">Uncharacterized protein</fullName>
    </submittedName>
</protein>
<comment type="caution">
    <text evidence="3">The sequence shown here is derived from an EMBL/GenBank/DDBJ whole genome shotgun (WGS) entry which is preliminary data.</text>
</comment>
<dbReference type="AlphaFoldDB" id="A0A444YR20"/>
<dbReference type="Pfam" id="PF10551">
    <property type="entry name" value="MULE"/>
    <property type="match status" value="1"/>
</dbReference>
<dbReference type="PANTHER" id="PTHR47718">
    <property type="entry name" value="OS01G0519700 PROTEIN"/>
    <property type="match status" value="1"/>
</dbReference>
<feature type="domain" description="MULE transposase" evidence="2">
    <location>
        <begin position="294"/>
        <end position="343"/>
    </location>
</feature>
<feature type="domain" description="FAR1" evidence="1">
    <location>
        <begin position="100"/>
        <end position="166"/>
    </location>
</feature>
<dbReference type="EMBL" id="SDMP01000016">
    <property type="protein sequence ID" value="RYR04413.1"/>
    <property type="molecule type" value="Genomic_DNA"/>
</dbReference>
<dbReference type="PROSITE" id="PS51257">
    <property type="entry name" value="PROKAR_LIPOPROTEIN"/>
    <property type="match status" value="1"/>
</dbReference>
<evidence type="ECO:0000259" key="2">
    <source>
        <dbReference type="Pfam" id="PF10551"/>
    </source>
</evidence>
<proteinExistence type="predicted"/>
<name>A0A444YR20_ARAHY</name>
<gene>
    <name evidence="3" type="ORF">Ahy_B06g084134</name>
</gene>
<dbReference type="PANTHER" id="PTHR47718:SF13">
    <property type="entry name" value="OS09G0290500 PROTEIN"/>
    <property type="match status" value="1"/>
</dbReference>
<sequence length="343" mass="39661">MPYQKTFYSVNTCSTQACMEGESAMNQSYGSLCAKEEGSDALGPSGDECGDEFQDGGLGVESEAHEYFGDNFYNNWGERAVDGIAELGCINFKELQFVCKMNGFTVRKNKIWRNMKSEVTQQEFVCFWQGFKDMGSVNDGLRWKREPNAETRCGCEAETRVRVHSKSVQNHELLEDRLIFMLPGNRKIDATPMEQMNMMLKVRIKMPHIYSSFVHTAEGFQNVLFLKRDMYNQIGKEWRLIGGDVMSCLKFLESTPQENPRMYVSYLADKDGRLVHLFWSDNYSQLDYRLFGYVVAFDVTYRKNKYMYPLVVFSGINHHNQTIMFAAVLVANENDQTYTWLLQ</sequence>
<organism evidence="3 4">
    <name type="scientific">Arachis hypogaea</name>
    <name type="common">Peanut</name>
    <dbReference type="NCBI Taxonomy" id="3818"/>
    <lineage>
        <taxon>Eukaryota</taxon>
        <taxon>Viridiplantae</taxon>
        <taxon>Streptophyta</taxon>
        <taxon>Embryophyta</taxon>
        <taxon>Tracheophyta</taxon>
        <taxon>Spermatophyta</taxon>
        <taxon>Magnoliopsida</taxon>
        <taxon>eudicotyledons</taxon>
        <taxon>Gunneridae</taxon>
        <taxon>Pentapetalae</taxon>
        <taxon>rosids</taxon>
        <taxon>fabids</taxon>
        <taxon>Fabales</taxon>
        <taxon>Fabaceae</taxon>
        <taxon>Papilionoideae</taxon>
        <taxon>50 kb inversion clade</taxon>
        <taxon>dalbergioids sensu lato</taxon>
        <taxon>Dalbergieae</taxon>
        <taxon>Pterocarpus clade</taxon>
        <taxon>Arachis</taxon>
    </lineage>
</organism>
<dbReference type="Pfam" id="PF03101">
    <property type="entry name" value="FAR1"/>
    <property type="match status" value="1"/>
</dbReference>
<dbReference type="STRING" id="3818.A0A444YR20"/>
<evidence type="ECO:0000313" key="4">
    <source>
        <dbReference type="Proteomes" id="UP000289738"/>
    </source>
</evidence>
<dbReference type="InterPro" id="IPR018289">
    <property type="entry name" value="MULE_transposase_dom"/>
</dbReference>
<evidence type="ECO:0000259" key="1">
    <source>
        <dbReference type="Pfam" id="PF03101"/>
    </source>
</evidence>
<accession>A0A444YR20</accession>